<evidence type="ECO:0000313" key="2">
    <source>
        <dbReference type="Proteomes" id="UP001283361"/>
    </source>
</evidence>
<accession>A0AAE1E915</accession>
<protein>
    <submittedName>
        <fullName evidence="1">Uncharacterized protein</fullName>
    </submittedName>
</protein>
<dbReference type="AlphaFoldDB" id="A0AAE1E915"/>
<evidence type="ECO:0000313" key="1">
    <source>
        <dbReference type="EMBL" id="KAK3798824.1"/>
    </source>
</evidence>
<dbReference type="EMBL" id="JAWDGP010000620">
    <property type="protein sequence ID" value="KAK3798824.1"/>
    <property type="molecule type" value="Genomic_DNA"/>
</dbReference>
<proteinExistence type="predicted"/>
<sequence length="112" mass="12648">MIVSKNHETKTNTIKQMSQPHIADMKHQSIPLQYLFSARATCRCSLLRQVTIASQCPVTAIYAVTIKSFSQLLLHAQTSCMPSWPVSSVKSFGEIWVRSRPNTLRRTSDLGR</sequence>
<reference evidence="1" key="1">
    <citation type="journal article" date="2023" name="G3 (Bethesda)">
        <title>A reference genome for the long-term kleptoplast-retaining sea slug Elysia crispata morphotype clarki.</title>
        <authorList>
            <person name="Eastman K.E."/>
            <person name="Pendleton A.L."/>
            <person name="Shaikh M.A."/>
            <person name="Suttiyut T."/>
            <person name="Ogas R."/>
            <person name="Tomko P."/>
            <person name="Gavelis G."/>
            <person name="Widhalm J.R."/>
            <person name="Wisecaver J.H."/>
        </authorList>
    </citation>
    <scope>NUCLEOTIDE SEQUENCE</scope>
    <source>
        <strain evidence="1">ECLA1</strain>
    </source>
</reference>
<gene>
    <name evidence="1" type="ORF">RRG08_007181</name>
</gene>
<dbReference type="Proteomes" id="UP001283361">
    <property type="component" value="Unassembled WGS sequence"/>
</dbReference>
<keyword evidence="2" id="KW-1185">Reference proteome</keyword>
<organism evidence="1 2">
    <name type="scientific">Elysia crispata</name>
    <name type="common">lettuce slug</name>
    <dbReference type="NCBI Taxonomy" id="231223"/>
    <lineage>
        <taxon>Eukaryota</taxon>
        <taxon>Metazoa</taxon>
        <taxon>Spiralia</taxon>
        <taxon>Lophotrochozoa</taxon>
        <taxon>Mollusca</taxon>
        <taxon>Gastropoda</taxon>
        <taxon>Heterobranchia</taxon>
        <taxon>Euthyneura</taxon>
        <taxon>Panpulmonata</taxon>
        <taxon>Sacoglossa</taxon>
        <taxon>Placobranchoidea</taxon>
        <taxon>Plakobranchidae</taxon>
        <taxon>Elysia</taxon>
    </lineage>
</organism>
<comment type="caution">
    <text evidence="1">The sequence shown here is derived from an EMBL/GenBank/DDBJ whole genome shotgun (WGS) entry which is preliminary data.</text>
</comment>
<name>A0AAE1E915_9GAST</name>